<protein>
    <submittedName>
        <fullName evidence="13">WD40 repeat-like protein</fullName>
    </submittedName>
</protein>
<dbReference type="InterPro" id="IPR045145">
    <property type="entry name" value="PTHR15271"/>
</dbReference>
<evidence type="ECO:0000256" key="9">
    <source>
        <dbReference type="PROSITE-ProRule" id="PRU00221"/>
    </source>
</evidence>
<evidence type="ECO:0000313" key="14">
    <source>
        <dbReference type="Proteomes" id="UP000038830"/>
    </source>
</evidence>
<dbReference type="GO" id="GO:0006281">
    <property type="term" value="P:DNA repair"/>
    <property type="evidence" value="ECO:0007669"/>
    <property type="project" value="UniProtKB-KW"/>
</dbReference>
<dbReference type="EMBL" id="CDQK01000003">
    <property type="protein sequence ID" value="CEP22546.1"/>
    <property type="molecule type" value="Genomic_DNA"/>
</dbReference>
<dbReference type="GO" id="GO:0033186">
    <property type="term" value="C:CAF-1 complex"/>
    <property type="evidence" value="ECO:0007669"/>
    <property type="project" value="TreeGrafter"/>
</dbReference>
<feature type="compositionally biased region" description="Basic and acidic residues" evidence="10">
    <location>
        <begin position="451"/>
        <end position="462"/>
    </location>
</feature>
<dbReference type="InterPro" id="IPR036322">
    <property type="entry name" value="WD40_repeat_dom_sf"/>
</dbReference>
<accession>A0A0H5C3Q9</accession>
<feature type="region of interest" description="Disordered" evidence="10">
    <location>
        <begin position="439"/>
        <end position="472"/>
    </location>
</feature>
<evidence type="ECO:0000256" key="6">
    <source>
        <dbReference type="ARBA" id="ARBA00022853"/>
    </source>
</evidence>
<keyword evidence="4" id="KW-0677">Repeat</keyword>
<evidence type="ECO:0000256" key="4">
    <source>
        <dbReference type="ARBA" id="ARBA00022737"/>
    </source>
</evidence>
<organism evidence="12 14">
    <name type="scientific">Cyberlindnera jadinii (strain ATCC 18201 / CBS 1600 / BCRC 20928 / JCM 3617 / NBRC 0987 / NRRL Y-1542)</name>
    <name type="common">Torula yeast</name>
    <name type="synonym">Candida utilis</name>
    <dbReference type="NCBI Taxonomy" id="983966"/>
    <lineage>
        <taxon>Eukaryota</taxon>
        <taxon>Fungi</taxon>
        <taxon>Dikarya</taxon>
        <taxon>Ascomycota</taxon>
        <taxon>Saccharomycotina</taxon>
        <taxon>Saccharomycetes</taxon>
        <taxon>Phaffomycetales</taxon>
        <taxon>Phaffomycetaceae</taxon>
        <taxon>Cyberlindnera</taxon>
    </lineage>
</organism>
<dbReference type="PANTHER" id="PTHR15271">
    <property type="entry name" value="CHROMATIN ASSEMBLY FACTOR 1 SUBUNIT B"/>
    <property type="match status" value="1"/>
</dbReference>
<dbReference type="SMART" id="SM00320">
    <property type="entry name" value="WD40"/>
    <property type="match status" value="6"/>
</dbReference>
<keyword evidence="5" id="KW-0227">DNA damage</keyword>
<keyword evidence="15" id="KW-1185">Reference proteome</keyword>
<evidence type="ECO:0000256" key="3">
    <source>
        <dbReference type="ARBA" id="ARBA00022574"/>
    </source>
</evidence>
<comment type="similarity">
    <text evidence="2">Belongs to the WD repeat HIR1 family.</text>
</comment>
<dbReference type="InterPro" id="IPR015943">
    <property type="entry name" value="WD40/YVTN_repeat-like_dom_sf"/>
</dbReference>
<feature type="region of interest" description="Disordered" evidence="10">
    <location>
        <begin position="489"/>
        <end position="526"/>
    </location>
</feature>
<feature type="compositionally biased region" description="Basic and acidic residues" evidence="10">
    <location>
        <begin position="489"/>
        <end position="501"/>
    </location>
</feature>
<evidence type="ECO:0000256" key="8">
    <source>
        <dbReference type="ARBA" id="ARBA00023242"/>
    </source>
</evidence>
<dbReference type="PROSITE" id="PS50294">
    <property type="entry name" value="WD_REPEATS_REGION"/>
    <property type="match status" value="2"/>
</dbReference>
<proteinExistence type="inferred from homology"/>
<feature type="domain" description="CAF1B/HIR1 beta-propeller" evidence="11">
    <location>
        <begin position="1"/>
        <end position="212"/>
    </location>
</feature>
<dbReference type="PROSITE" id="PS50082">
    <property type="entry name" value="WD_REPEATS_2"/>
    <property type="match status" value="3"/>
</dbReference>
<accession>A0A1E4S7A2</accession>
<dbReference type="STRING" id="983966.A0A0H5C3Q9"/>
<dbReference type="Gene3D" id="2.130.10.10">
    <property type="entry name" value="YVTN repeat-like/Quinoprotein amine dehydrogenase"/>
    <property type="match status" value="2"/>
</dbReference>
<dbReference type="InterPro" id="IPR001680">
    <property type="entry name" value="WD40_rpt"/>
</dbReference>
<comment type="subcellular location">
    <subcellularLocation>
        <location evidence="1">Nucleus</location>
    </subcellularLocation>
</comment>
<evidence type="ECO:0000313" key="12">
    <source>
        <dbReference type="EMBL" id="CEP22546.1"/>
    </source>
</evidence>
<feature type="region of interest" description="Disordered" evidence="10">
    <location>
        <begin position="223"/>
        <end position="257"/>
    </location>
</feature>
<evidence type="ECO:0000256" key="10">
    <source>
        <dbReference type="SAM" id="MobiDB-lite"/>
    </source>
</evidence>
<reference evidence="12" key="1">
    <citation type="submission" date="2014-12" db="EMBL/GenBank/DDBJ databases">
        <authorList>
            <person name="Jaenicke S."/>
        </authorList>
    </citation>
    <scope>NUCLEOTIDE SEQUENCE [LARGE SCALE GENOMIC DNA]</scope>
    <source>
        <strain evidence="12">CBS1600</strain>
    </source>
</reference>
<keyword evidence="8" id="KW-0539">Nucleus</keyword>
<dbReference type="OMA" id="QIYWHES"/>
<evidence type="ECO:0000256" key="5">
    <source>
        <dbReference type="ARBA" id="ARBA00022763"/>
    </source>
</evidence>
<dbReference type="Pfam" id="PF24105">
    <property type="entry name" value="Beta-prop_CAF1B_HIR1"/>
    <property type="match status" value="2"/>
</dbReference>
<keyword evidence="7" id="KW-0234">DNA repair</keyword>
<dbReference type="OrthoDB" id="71227at2759"/>
<feature type="compositionally biased region" description="Polar residues" evidence="10">
    <location>
        <begin position="232"/>
        <end position="257"/>
    </location>
</feature>
<dbReference type="InterPro" id="IPR055410">
    <property type="entry name" value="Beta-prop_CAF1B_HIR1"/>
</dbReference>
<dbReference type="SUPFAM" id="SSF50978">
    <property type="entry name" value="WD40 repeat-like"/>
    <property type="match status" value="1"/>
</dbReference>
<feature type="repeat" description="WD" evidence="9">
    <location>
        <begin position="128"/>
        <end position="169"/>
    </location>
</feature>
<reference evidence="14" key="2">
    <citation type="journal article" date="2015" name="J. Biotechnol.">
        <title>The structure of the Cyberlindnera jadinii genome and its relation to Candida utilis analyzed by the occurrence of single nucleotide polymorphisms.</title>
        <authorList>
            <person name="Rupp O."/>
            <person name="Brinkrolf K."/>
            <person name="Buerth C."/>
            <person name="Kunigo M."/>
            <person name="Schneider J."/>
            <person name="Jaenicke S."/>
            <person name="Goesmann A."/>
            <person name="Puehler A."/>
            <person name="Jaeger K.-E."/>
            <person name="Ernst J.F."/>
        </authorList>
    </citation>
    <scope>NUCLEOTIDE SEQUENCE [LARGE SCALE GENOMIC DNA]</scope>
    <source>
        <strain evidence="14">ATCC 18201 / CBS 1600 / BCRC 20928 / JCM 3617 / NBRC 0987 / NRRL Y-1542</strain>
    </source>
</reference>
<evidence type="ECO:0000256" key="7">
    <source>
        <dbReference type="ARBA" id="ARBA00023204"/>
    </source>
</evidence>
<feature type="domain" description="CAF1B/HIR1 beta-propeller" evidence="11">
    <location>
        <begin position="250"/>
        <end position="416"/>
    </location>
</feature>
<sequence>MDVSILSVHWHEGKQPVYSVDFQPSTSGTTETSKRLATGGGDNNVRIWRLVEVVKDNGEVETSVEYLSTLAKHTQAVNAVRFNPNGELLATAGDDGSVMVWQRSDTLIKEFGQEDDDRQESWTTTLVCRSNNSEIYDIAWSPDSKYILTGSTDNVSRIFDAKTGQQVTQLSDHSHYVQGVAWDPLNKYIALQSADRSVSVYELKDSKDSRSLTPCLVQKSSRAEIGTRARETSTQLGSSPLKSSTGISSPASQAPPQRTTLLYHPEGLRSFFRRLTFSPDGSLLLTPAGISKTFDSDEEYLNTVYFYTRKGLNKPPIAHLPGMKKPALIVSFSPIFYKLDESEKENCSLHLPYKMVFAVATVDSIYIFDTQHLEMLGSVSSIHYSTLTDLTWNADGQSLIVSSTDGFCTKLKFNTGIFGEVLTVPFQSLISGDYTHCANSTKKRTSPKNTESCKRSRIEDTPTKPVKQAESNLLDTSAPPFIIGMLKKTTKEEQKADKNEQVIHTPPVKQKKRVAPTLITPSNTSK</sequence>
<dbReference type="PANTHER" id="PTHR15271:SF4">
    <property type="entry name" value="CHROMATIN ASSEMBLY FACTOR 1 SUBUNIT B"/>
    <property type="match status" value="1"/>
</dbReference>
<dbReference type="GO" id="GO:0006334">
    <property type="term" value="P:nucleosome assembly"/>
    <property type="evidence" value="ECO:0007669"/>
    <property type="project" value="TreeGrafter"/>
</dbReference>
<feature type="repeat" description="WD" evidence="9">
    <location>
        <begin position="170"/>
        <end position="211"/>
    </location>
</feature>
<evidence type="ECO:0000313" key="13">
    <source>
        <dbReference type="EMBL" id="ODV75404.1"/>
    </source>
</evidence>
<gene>
    <name evidence="12" type="ORF">BN1211_2924</name>
    <name evidence="13" type="ORF">CYBJADRAFT_166137</name>
</gene>
<dbReference type="GO" id="GO:0005634">
    <property type="term" value="C:nucleus"/>
    <property type="evidence" value="ECO:0007669"/>
    <property type="project" value="UniProtKB-SubCell"/>
</dbReference>
<dbReference type="Proteomes" id="UP000094389">
    <property type="component" value="Unassembled WGS sequence"/>
</dbReference>
<keyword evidence="6" id="KW-0156">Chromatin regulator</keyword>
<evidence type="ECO:0000256" key="1">
    <source>
        <dbReference type="ARBA" id="ARBA00004123"/>
    </source>
</evidence>
<feature type="repeat" description="WD" evidence="9">
    <location>
        <begin position="70"/>
        <end position="102"/>
    </location>
</feature>
<evidence type="ECO:0000256" key="2">
    <source>
        <dbReference type="ARBA" id="ARBA00007306"/>
    </source>
</evidence>
<dbReference type="AlphaFoldDB" id="A0A0H5C3Q9"/>
<name>A0A0H5C3Q9_CYBJN</name>
<reference evidence="13 15" key="3">
    <citation type="journal article" date="2016" name="Proc. Natl. Acad. Sci. U.S.A.">
        <title>Comparative genomics of biotechnologically important yeasts.</title>
        <authorList>
            <person name="Riley R."/>
            <person name="Haridas S."/>
            <person name="Wolfe K.H."/>
            <person name="Lopes M.R."/>
            <person name="Hittinger C.T."/>
            <person name="Goeker M."/>
            <person name="Salamov A.A."/>
            <person name="Wisecaver J.H."/>
            <person name="Long T.M."/>
            <person name="Calvey C.H."/>
            <person name="Aerts A.L."/>
            <person name="Barry K.W."/>
            <person name="Choi C."/>
            <person name="Clum A."/>
            <person name="Coughlan A.Y."/>
            <person name="Deshpande S."/>
            <person name="Douglass A.P."/>
            <person name="Hanson S.J."/>
            <person name="Klenk H.-P."/>
            <person name="LaButti K.M."/>
            <person name="Lapidus A."/>
            <person name="Lindquist E.A."/>
            <person name="Lipzen A.M."/>
            <person name="Meier-Kolthoff J.P."/>
            <person name="Ohm R.A."/>
            <person name="Otillar R.P."/>
            <person name="Pangilinan J.L."/>
            <person name="Peng Y."/>
            <person name="Rokas A."/>
            <person name="Rosa C.A."/>
            <person name="Scheuner C."/>
            <person name="Sibirny A.A."/>
            <person name="Slot J.C."/>
            <person name="Stielow J.B."/>
            <person name="Sun H."/>
            <person name="Kurtzman C.P."/>
            <person name="Blackwell M."/>
            <person name="Grigoriev I.V."/>
            <person name="Jeffries T.W."/>
        </authorList>
    </citation>
    <scope>NUCLEOTIDE SEQUENCE [LARGE SCALE GENOMIC DNA]</scope>
    <source>
        <strain evidence="15">ATCC 18201 / CBS 1600 / BCRC 20928 / JCM 3617 / NBRC 0987 / NRRL Y-1542</strain>
        <strain evidence="13">NRRL Y-1542</strain>
    </source>
</reference>
<dbReference type="GO" id="GO:0006335">
    <property type="term" value="P:DNA replication-dependent chromatin assembly"/>
    <property type="evidence" value="ECO:0007669"/>
    <property type="project" value="InterPro"/>
</dbReference>
<evidence type="ECO:0000259" key="11">
    <source>
        <dbReference type="Pfam" id="PF24105"/>
    </source>
</evidence>
<evidence type="ECO:0000313" key="15">
    <source>
        <dbReference type="Proteomes" id="UP000094389"/>
    </source>
</evidence>
<dbReference type="EMBL" id="KV453926">
    <property type="protein sequence ID" value="ODV75404.1"/>
    <property type="molecule type" value="Genomic_DNA"/>
</dbReference>
<dbReference type="Proteomes" id="UP000038830">
    <property type="component" value="Unassembled WGS sequence"/>
</dbReference>
<keyword evidence="3 9" id="KW-0853">WD repeat</keyword>